<evidence type="ECO:0000313" key="2">
    <source>
        <dbReference type="EMBL" id="KKO06520.1"/>
    </source>
</evidence>
<dbReference type="NCBIfam" id="TIGR03915">
    <property type="entry name" value="SAM_7_link_chp"/>
    <property type="match status" value="1"/>
</dbReference>
<proteinExistence type="predicted"/>
<dbReference type="AlphaFoldDB" id="A0A0F9VR34"/>
<dbReference type="EMBL" id="LAZR01000015">
    <property type="protein sequence ID" value="KKO06520.1"/>
    <property type="molecule type" value="Genomic_DNA"/>
</dbReference>
<accession>A0A0F9VR34</accession>
<dbReference type="Pfam" id="PF13566">
    <property type="entry name" value="DUF4130"/>
    <property type="match status" value="1"/>
</dbReference>
<protein>
    <recommendedName>
        <fullName evidence="1">DUF4130 domain-containing protein</fullName>
    </recommendedName>
</protein>
<evidence type="ECO:0000259" key="1">
    <source>
        <dbReference type="Pfam" id="PF13566"/>
    </source>
</evidence>
<name>A0A0F9VR34_9ZZZZ</name>
<dbReference type="InterPro" id="IPR023875">
    <property type="entry name" value="DNA_repair_put"/>
</dbReference>
<sequence length="278" mass="31560">MKLLRCDDDFSVWRGQARQLLLCAVPPHAVSWEDVDRLQLFSAKPLATYSVTGREIRIPALLLEQLEAAARYRMSGRWNLLYRILWRVVQGERHAALAGDADGSELHRRLKSVSREAHHMHAFLRFHPCLDDAELDYIAWHEPAHDVLAWGSEHFAHRLGRQKWLIATPHDGVRFDGEKLDYQKPCPLDWQQLAQAVRGQGDKLWETYYSSIFNPARLNPKVMQGHMPLRFWAGIPEGKLIQGLVSNARAGSQKNGQAEAVAAKSGKVIGVGRPRSAR</sequence>
<feature type="domain" description="DUF4130" evidence="1">
    <location>
        <begin position="76"/>
        <end position="237"/>
    </location>
</feature>
<gene>
    <name evidence="2" type="ORF">LCGC14_0063280</name>
</gene>
<dbReference type="InterPro" id="IPR025404">
    <property type="entry name" value="DUF4130"/>
</dbReference>
<comment type="caution">
    <text evidence="2">The sequence shown here is derived from an EMBL/GenBank/DDBJ whole genome shotgun (WGS) entry which is preliminary data.</text>
</comment>
<reference evidence="2" key="1">
    <citation type="journal article" date="2015" name="Nature">
        <title>Complex archaea that bridge the gap between prokaryotes and eukaryotes.</title>
        <authorList>
            <person name="Spang A."/>
            <person name="Saw J.H."/>
            <person name="Jorgensen S.L."/>
            <person name="Zaremba-Niedzwiedzka K."/>
            <person name="Martijn J."/>
            <person name="Lind A.E."/>
            <person name="van Eijk R."/>
            <person name="Schleper C."/>
            <person name="Guy L."/>
            <person name="Ettema T.J."/>
        </authorList>
    </citation>
    <scope>NUCLEOTIDE SEQUENCE</scope>
</reference>
<organism evidence="2">
    <name type="scientific">marine sediment metagenome</name>
    <dbReference type="NCBI Taxonomy" id="412755"/>
    <lineage>
        <taxon>unclassified sequences</taxon>
        <taxon>metagenomes</taxon>
        <taxon>ecological metagenomes</taxon>
    </lineage>
</organism>